<dbReference type="Proteomes" id="UP000652761">
    <property type="component" value="Unassembled WGS sequence"/>
</dbReference>
<dbReference type="EMBL" id="NMUH01005346">
    <property type="protein sequence ID" value="MQM12525.1"/>
    <property type="molecule type" value="Genomic_DNA"/>
</dbReference>
<feature type="non-terminal residue" evidence="1">
    <location>
        <position position="1"/>
    </location>
</feature>
<sequence length="256" mass="28873">TWIFVRLAIETAREAPIRNRHFDPPTISPIPRFSSSSASLDYANRWQRQHTESAYHGDQKSCSTQLEISTPAKELGITFRQDIGITYVTIIQNRHSETVDKALVSGNSVMGPKFHRGACGLVHRLSYTLGSMRIFVRPAIEIAREAPIRNRHIDPVGTRSHSEISGPTPKFLFGSMVAGYRCDCIRTPLRSNRHNFPLGYQNRLYCPNSESTLRGARHPLIALGDKMSFRGRKTFVSHSEVAIPADDLPDSKVFWQ</sequence>
<reference evidence="1" key="1">
    <citation type="submission" date="2017-07" db="EMBL/GenBank/DDBJ databases">
        <title>Taro Niue Genome Assembly and Annotation.</title>
        <authorList>
            <person name="Atibalentja N."/>
            <person name="Keating K."/>
            <person name="Fields C.J."/>
        </authorList>
    </citation>
    <scope>NUCLEOTIDE SEQUENCE</scope>
    <source>
        <strain evidence="1">Niue_2</strain>
        <tissue evidence="1">Leaf</tissue>
    </source>
</reference>
<evidence type="ECO:0000313" key="1">
    <source>
        <dbReference type="EMBL" id="MQM12525.1"/>
    </source>
</evidence>
<comment type="caution">
    <text evidence="1">The sequence shown here is derived from an EMBL/GenBank/DDBJ whole genome shotgun (WGS) entry which is preliminary data.</text>
</comment>
<evidence type="ECO:0000313" key="2">
    <source>
        <dbReference type="Proteomes" id="UP000652761"/>
    </source>
</evidence>
<gene>
    <name evidence="1" type="ORF">Taro_045445</name>
</gene>
<name>A0A843X484_COLES</name>
<proteinExistence type="predicted"/>
<organism evidence="1 2">
    <name type="scientific">Colocasia esculenta</name>
    <name type="common">Wild taro</name>
    <name type="synonym">Arum esculentum</name>
    <dbReference type="NCBI Taxonomy" id="4460"/>
    <lineage>
        <taxon>Eukaryota</taxon>
        <taxon>Viridiplantae</taxon>
        <taxon>Streptophyta</taxon>
        <taxon>Embryophyta</taxon>
        <taxon>Tracheophyta</taxon>
        <taxon>Spermatophyta</taxon>
        <taxon>Magnoliopsida</taxon>
        <taxon>Liliopsida</taxon>
        <taxon>Araceae</taxon>
        <taxon>Aroideae</taxon>
        <taxon>Colocasieae</taxon>
        <taxon>Colocasia</taxon>
    </lineage>
</organism>
<feature type="non-terminal residue" evidence="1">
    <location>
        <position position="256"/>
    </location>
</feature>
<protein>
    <submittedName>
        <fullName evidence="1">Uncharacterized protein</fullName>
    </submittedName>
</protein>
<keyword evidence="2" id="KW-1185">Reference proteome</keyword>
<dbReference type="AlphaFoldDB" id="A0A843X484"/>
<accession>A0A843X484</accession>